<dbReference type="Gene3D" id="3.30.230.10">
    <property type="match status" value="1"/>
</dbReference>
<dbReference type="InterPro" id="IPR014721">
    <property type="entry name" value="Ribsml_uS5_D2-typ_fold_subgr"/>
</dbReference>
<evidence type="ECO:0000259" key="6">
    <source>
        <dbReference type="SMART" id="SM00838"/>
    </source>
</evidence>
<evidence type="ECO:0000313" key="7">
    <source>
        <dbReference type="EMBL" id="QGX98061.1"/>
    </source>
</evidence>
<dbReference type="PANTHER" id="PTHR43261">
    <property type="entry name" value="TRANSLATION ELONGATION FACTOR G-RELATED"/>
    <property type="match status" value="1"/>
</dbReference>
<evidence type="ECO:0000256" key="4">
    <source>
        <dbReference type="ARBA" id="ARBA00023134"/>
    </source>
</evidence>
<dbReference type="GO" id="GO:0003924">
    <property type="term" value="F:GTPase activity"/>
    <property type="evidence" value="ECO:0007669"/>
    <property type="project" value="TreeGrafter"/>
</dbReference>
<keyword evidence="3" id="KW-0648">Protein biosynthesis</keyword>
<evidence type="ECO:0000256" key="3">
    <source>
        <dbReference type="ARBA" id="ARBA00022917"/>
    </source>
</evidence>
<dbReference type="SUPFAM" id="SSF54211">
    <property type="entry name" value="Ribosomal protein S5 domain 2-like"/>
    <property type="match status" value="1"/>
</dbReference>
<comment type="function">
    <text evidence="5">Catalyzes the GTP-dependent ribosomal translocation step during translation elongation. During this step, the ribosome changes from the pre-translocational (PRE) to the post-translocational (POST) state as the newly formed A-site-bound peptidyl-tRNA and P-site-bound deacylated tRNA move to the P and E sites, respectively. Catalyzes the coordinated movement of the two tRNA molecules, the mRNA and conformational changes in the ribosome.</text>
</comment>
<dbReference type="GO" id="GO:0032790">
    <property type="term" value="P:ribosome disassembly"/>
    <property type="evidence" value="ECO:0007669"/>
    <property type="project" value="TreeGrafter"/>
</dbReference>
<dbReference type="InterPro" id="IPR020568">
    <property type="entry name" value="Ribosomal_Su5_D2-typ_SF"/>
</dbReference>
<reference evidence="8" key="1">
    <citation type="submission" date="2018-12" db="EMBL/GenBank/DDBJ databases">
        <title>Complete genome sequence of Roseovarius sp. MME-070.</title>
        <authorList>
            <person name="Nam Y.-D."/>
            <person name="Kang J."/>
            <person name="Chung W.-H."/>
            <person name="Park Y.S."/>
        </authorList>
    </citation>
    <scope>NUCLEOTIDE SEQUENCE [LARGE SCALE GENOMIC DNA]</scope>
    <source>
        <strain evidence="8">MME-070</strain>
    </source>
</reference>
<feature type="domain" description="Elongation factor EFG" evidence="6">
    <location>
        <begin position="231"/>
        <end position="319"/>
    </location>
</feature>
<dbReference type="InterPro" id="IPR035647">
    <property type="entry name" value="EFG_III/V"/>
</dbReference>
<dbReference type="EMBL" id="CP034348">
    <property type="protein sequence ID" value="QGX98061.1"/>
    <property type="molecule type" value="Genomic_DNA"/>
</dbReference>
<dbReference type="Pfam" id="PF00679">
    <property type="entry name" value="EFG_C"/>
    <property type="match status" value="1"/>
</dbReference>
<proteinExistence type="predicted"/>
<evidence type="ECO:0000313" key="8">
    <source>
        <dbReference type="Proteomes" id="UP000428330"/>
    </source>
</evidence>
<dbReference type="KEGG" id="rom:EI983_07125"/>
<keyword evidence="1" id="KW-0547">Nucleotide-binding</keyword>
<keyword evidence="8" id="KW-1185">Reference proteome</keyword>
<evidence type="ECO:0000256" key="1">
    <source>
        <dbReference type="ARBA" id="ARBA00022741"/>
    </source>
</evidence>
<evidence type="ECO:0000256" key="2">
    <source>
        <dbReference type="ARBA" id="ARBA00022768"/>
    </source>
</evidence>
<dbReference type="SUPFAM" id="SSF54980">
    <property type="entry name" value="EF-G C-terminal domain-like"/>
    <property type="match status" value="1"/>
</dbReference>
<sequence length="327" mass="35486">MSLTQMWMPGPEGFLGQSIEAGRMSMQDTVMTNASETLPVKLPLWPEDKAAKEALADALGNLEGGALDFVAEPEIGLDVVCLRAADERVLEDMVHRLLTVYGIRMRVGAPAIAYRATIKGRAEDRFEHEVKRRGERYVMRVEVRVAPDDPEQAGVIDETPQMGSLGAELAEHLRSGLQSVLDCAPLETSPLYGLRVQVTGVEALTPSVLPSGVATAARICLRRCVKAAGLVLLEPIMRLEVHAPVATEASVINDIRSRRGRVIATDDAGDSSLKIKAELPMANLFGYINTLHHITDGAGRFEARFSHYQRVPGSDDPDDAPPLAMAM</sequence>
<dbReference type="SMART" id="SM00838">
    <property type="entry name" value="EFG_C"/>
    <property type="match status" value="1"/>
</dbReference>
<dbReference type="Gene3D" id="3.30.70.240">
    <property type="match status" value="1"/>
</dbReference>
<dbReference type="GO" id="GO:0003746">
    <property type="term" value="F:translation elongation factor activity"/>
    <property type="evidence" value="ECO:0007669"/>
    <property type="project" value="UniProtKB-KW"/>
</dbReference>
<dbReference type="Pfam" id="PF03764">
    <property type="entry name" value="EFG_IV"/>
    <property type="match status" value="1"/>
</dbReference>
<keyword evidence="4" id="KW-0342">GTP-binding</keyword>
<keyword evidence="2" id="KW-0251">Elongation factor</keyword>
<dbReference type="PANTHER" id="PTHR43261:SF1">
    <property type="entry name" value="RIBOSOME-RELEASING FACTOR 2, MITOCHONDRIAL"/>
    <property type="match status" value="1"/>
</dbReference>
<organism evidence="7 8">
    <name type="scientific">Roseovarius faecimaris</name>
    <dbReference type="NCBI Taxonomy" id="2494550"/>
    <lineage>
        <taxon>Bacteria</taxon>
        <taxon>Pseudomonadati</taxon>
        <taxon>Pseudomonadota</taxon>
        <taxon>Alphaproteobacteria</taxon>
        <taxon>Rhodobacterales</taxon>
        <taxon>Roseobacteraceae</taxon>
        <taxon>Roseovarius</taxon>
    </lineage>
</organism>
<gene>
    <name evidence="7" type="ORF">EI983_07125</name>
</gene>
<protein>
    <recommendedName>
        <fullName evidence="6">Elongation factor EFG domain-containing protein</fullName>
    </recommendedName>
</protein>
<dbReference type="OrthoDB" id="9802948at2"/>
<dbReference type="CDD" id="cd03713">
    <property type="entry name" value="EFG_mtEFG_C"/>
    <property type="match status" value="1"/>
</dbReference>
<name>A0A6I6IQD1_9RHOB</name>
<accession>A0A6I6IQD1</accession>
<dbReference type="InterPro" id="IPR005517">
    <property type="entry name" value="Transl_elong_EFG/EF2_IV"/>
</dbReference>
<dbReference type="Proteomes" id="UP000428330">
    <property type="component" value="Chromosome"/>
</dbReference>
<dbReference type="GO" id="GO:0005525">
    <property type="term" value="F:GTP binding"/>
    <property type="evidence" value="ECO:0007669"/>
    <property type="project" value="UniProtKB-KW"/>
</dbReference>
<dbReference type="AlphaFoldDB" id="A0A6I6IQD1"/>
<dbReference type="InterPro" id="IPR035649">
    <property type="entry name" value="EFG_V"/>
</dbReference>
<dbReference type="InterPro" id="IPR000640">
    <property type="entry name" value="EFG_V-like"/>
</dbReference>
<evidence type="ECO:0000256" key="5">
    <source>
        <dbReference type="ARBA" id="ARBA00024731"/>
    </source>
</evidence>
<dbReference type="FunFam" id="3.30.70.240:FF:000001">
    <property type="entry name" value="Elongation factor G"/>
    <property type="match status" value="1"/>
</dbReference>